<evidence type="ECO:0000256" key="7">
    <source>
        <dbReference type="ARBA" id="ARBA00023002"/>
    </source>
</evidence>
<gene>
    <name evidence="11" type="ORF">T459_20295</name>
</gene>
<accession>A0A2G2Z476</accession>
<dbReference type="GO" id="GO:0016020">
    <property type="term" value="C:membrane"/>
    <property type="evidence" value="ECO:0007669"/>
    <property type="project" value="UniProtKB-SubCell"/>
</dbReference>
<dbReference type="PANTHER" id="PTHR24282:SF225">
    <property type="entry name" value="BULB-TYPE LECTIN DOMAIN-CONTAINING PROTEIN"/>
    <property type="match status" value="1"/>
</dbReference>
<dbReference type="InterPro" id="IPR002401">
    <property type="entry name" value="Cyt_P450_E_grp-I"/>
</dbReference>
<keyword evidence="4" id="KW-0812">Transmembrane</keyword>
<evidence type="ECO:0000256" key="9">
    <source>
        <dbReference type="ARBA" id="ARBA00023033"/>
    </source>
</evidence>
<evidence type="ECO:0000256" key="8">
    <source>
        <dbReference type="ARBA" id="ARBA00023004"/>
    </source>
</evidence>
<dbReference type="Gene3D" id="1.20.120.990">
    <property type="entry name" value="Glycosyltransferase family 88, C-terminal domain"/>
    <property type="match status" value="1"/>
</dbReference>
<proteinExistence type="inferred from homology"/>
<evidence type="ECO:0000256" key="2">
    <source>
        <dbReference type="ARBA" id="ARBA00010617"/>
    </source>
</evidence>
<keyword evidence="8" id="KW-0408">Iron</keyword>
<keyword evidence="3" id="KW-0349">Heme</keyword>
<dbReference type="Proteomes" id="UP000222542">
    <property type="component" value="Unassembled WGS sequence"/>
</dbReference>
<dbReference type="GO" id="GO:0016705">
    <property type="term" value="F:oxidoreductase activity, acting on paired donors, with incorporation or reduction of molecular oxygen"/>
    <property type="evidence" value="ECO:0007669"/>
    <property type="project" value="InterPro"/>
</dbReference>
<keyword evidence="6" id="KW-1133">Transmembrane helix</keyword>
<evidence type="ECO:0000313" key="12">
    <source>
        <dbReference type="Proteomes" id="UP000222542"/>
    </source>
</evidence>
<reference evidence="11 12" key="1">
    <citation type="journal article" date="2014" name="Nat. Genet.">
        <title>Genome sequence of the hot pepper provides insights into the evolution of pungency in Capsicum species.</title>
        <authorList>
            <person name="Kim S."/>
            <person name="Park M."/>
            <person name="Yeom S.I."/>
            <person name="Kim Y.M."/>
            <person name="Lee J.M."/>
            <person name="Lee H.A."/>
            <person name="Seo E."/>
            <person name="Choi J."/>
            <person name="Cheong K."/>
            <person name="Kim K.T."/>
            <person name="Jung K."/>
            <person name="Lee G.W."/>
            <person name="Oh S.K."/>
            <person name="Bae C."/>
            <person name="Kim S.B."/>
            <person name="Lee H.Y."/>
            <person name="Kim S.Y."/>
            <person name="Kim M.S."/>
            <person name="Kang B.C."/>
            <person name="Jo Y.D."/>
            <person name="Yang H.B."/>
            <person name="Jeong H.J."/>
            <person name="Kang W.H."/>
            <person name="Kwon J.K."/>
            <person name="Shin C."/>
            <person name="Lim J.Y."/>
            <person name="Park J.H."/>
            <person name="Huh J.H."/>
            <person name="Kim J.S."/>
            <person name="Kim B.D."/>
            <person name="Cohen O."/>
            <person name="Paran I."/>
            <person name="Suh M.C."/>
            <person name="Lee S.B."/>
            <person name="Kim Y.K."/>
            <person name="Shin Y."/>
            <person name="Noh S.J."/>
            <person name="Park J."/>
            <person name="Seo Y.S."/>
            <person name="Kwon S.Y."/>
            <person name="Kim H.A."/>
            <person name="Park J.M."/>
            <person name="Kim H.J."/>
            <person name="Choi S.B."/>
            <person name="Bosland P.W."/>
            <person name="Reeves G."/>
            <person name="Jo S.H."/>
            <person name="Lee B.W."/>
            <person name="Cho H.T."/>
            <person name="Choi H.S."/>
            <person name="Lee M.S."/>
            <person name="Yu Y."/>
            <person name="Do Choi Y."/>
            <person name="Park B.S."/>
            <person name="van Deynze A."/>
            <person name="Ashrafi H."/>
            <person name="Hill T."/>
            <person name="Kim W.T."/>
            <person name="Pai H.S."/>
            <person name="Ahn H.K."/>
            <person name="Yeam I."/>
            <person name="Giovannoni J.J."/>
            <person name="Rose J.K."/>
            <person name="Sorensen I."/>
            <person name="Lee S.J."/>
            <person name="Kim R.W."/>
            <person name="Choi I.Y."/>
            <person name="Choi B.S."/>
            <person name="Lim J.S."/>
            <person name="Lee Y.H."/>
            <person name="Choi D."/>
        </authorList>
    </citation>
    <scope>NUCLEOTIDE SEQUENCE [LARGE SCALE GENOMIC DNA]</scope>
    <source>
        <strain evidence="12">cv. CM334</strain>
    </source>
</reference>
<dbReference type="GO" id="GO:0005506">
    <property type="term" value="F:iron ion binding"/>
    <property type="evidence" value="ECO:0007669"/>
    <property type="project" value="InterPro"/>
</dbReference>
<dbReference type="PRINTS" id="PR00463">
    <property type="entry name" value="EP450I"/>
</dbReference>
<dbReference type="Gramene" id="PHT76773">
    <property type="protein sequence ID" value="PHT76773"/>
    <property type="gene ID" value="T459_20295"/>
</dbReference>
<dbReference type="EMBL" id="AYRZ02000007">
    <property type="protein sequence ID" value="PHT76773.1"/>
    <property type="molecule type" value="Genomic_DNA"/>
</dbReference>
<protein>
    <submittedName>
        <fullName evidence="11">Cytochrome</fullName>
    </submittedName>
</protein>
<dbReference type="InterPro" id="IPR050665">
    <property type="entry name" value="Cytochrome_P450_Monooxygen"/>
</dbReference>
<dbReference type="SUPFAM" id="SSF48264">
    <property type="entry name" value="Cytochrome P450"/>
    <property type="match status" value="1"/>
</dbReference>
<dbReference type="InterPro" id="IPR001128">
    <property type="entry name" value="Cyt_P450"/>
</dbReference>
<name>A0A2G2Z476_CAPAN</name>
<comment type="subcellular location">
    <subcellularLocation>
        <location evidence="1">Membrane</location>
    </subcellularLocation>
</comment>
<keyword evidence="5" id="KW-0479">Metal-binding</keyword>
<dbReference type="InterPro" id="IPR036396">
    <property type="entry name" value="Cyt_P450_sf"/>
</dbReference>
<evidence type="ECO:0000256" key="1">
    <source>
        <dbReference type="ARBA" id="ARBA00004370"/>
    </source>
</evidence>
<comment type="caution">
    <text evidence="11">The sequence shown here is derived from an EMBL/GenBank/DDBJ whole genome shotgun (WGS) entry which is preliminary data.</text>
</comment>
<dbReference type="PANTHER" id="PTHR24282">
    <property type="entry name" value="CYTOCHROME P450 FAMILY MEMBER"/>
    <property type="match status" value="1"/>
</dbReference>
<keyword evidence="9" id="KW-0503">Monooxygenase</keyword>
<dbReference type="AlphaFoldDB" id="A0A2G2Z476"/>
<organism evidence="11 12">
    <name type="scientific">Capsicum annuum</name>
    <name type="common">Capsicum pepper</name>
    <dbReference type="NCBI Taxonomy" id="4072"/>
    <lineage>
        <taxon>Eukaryota</taxon>
        <taxon>Viridiplantae</taxon>
        <taxon>Streptophyta</taxon>
        <taxon>Embryophyta</taxon>
        <taxon>Tracheophyta</taxon>
        <taxon>Spermatophyta</taxon>
        <taxon>Magnoliopsida</taxon>
        <taxon>eudicotyledons</taxon>
        <taxon>Gunneridae</taxon>
        <taxon>Pentapetalae</taxon>
        <taxon>asterids</taxon>
        <taxon>lamiids</taxon>
        <taxon>Solanales</taxon>
        <taxon>Solanaceae</taxon>
        <taxon>Solanoideae</taxon>
        <taxon>Capsiceae</taxon>
        <taxon>Capsicum</taxon>
    </lineage>
</organism>
<evidence type="ECO:0000256" key="3">
    <source>
        <dbReference type="ARBA" id="ARBA00022617"/>
    </source>
</evidence>
<evidence type="ECO:0000256" key="6">
    <source>
        <dbReference type="ARBA" id="ARBA00022989"/>
    </source>
</evidence>
<evidence type="ECO:0000256" key="4">
    <source>
        <dbReference type="ARBA" id="ARBA00022692"/>
    </source>
</evidence>
<evidence type="ECO:0000256" key="5">
    <source>
        <dbReference type="ARBA" id="ARBA00022723"/>
    </source>
</evidence>
<evidence type="ECO:0000313" key="11">
    <source>
        <dbReference type="EMBL" id="PHT76773.1"/>
    </source>
</evidence>
<comment type="similarity">
    <text evidence="2">Belongs to the cytochrome P450 family.</text>
</comment>
<dbReference type="GO" id="GO:0020037">
    <property type="term" value="F:heme binding"/>
    <property type="evidence" value="ECO:0007669"/>
    <property type="project" value="InterPro"/>
</dbReference>
<keyword evidence="12" id="KW-1185">Reference proteome</keyword>
<keyword evidence="7" id="KW-0560">Oxidoreductase</keyword>
<reference evidence="11 12" key="2">
    <citation type="journal article" date="2017" name="Genome Biol.">
        <title>New reference genome sequences of hot pepper reveal the massive evolution of plant disease-resistance genes by retroduplication.</title>
        <authorList>
            <person name="Kim S."/>
            <person name="Park J."/>
            <person name="Yeom S.I."/>
            <person name="Kim Y.M."/>
            <person name="Seo E."/>
            <person name="Kim K.T."/>
            <person name="Kim M.S."/>
            <person name="Lee J.M."/>
            <person name="Cheong K."/>
            <person name="Shin H.S."/>
            <person name="Kim S.B."/>
            <person name="Han K."/>
            <person name="Lee J."/>
            <person name="Park M."/>
            <person name="Lee H.A."/>
            <person name="Lee H.Y."/>
            <person name="Lee Y."/>
            <person name="Oh S."/>
            <person name="Lee J.H."/>
            <person name="Choi E."/>
            <person name="Choi E."/>
            <person name="Lee S.E."/>
            <person name="Jeon J."/>
            <person name="Kim H."/>
            <person name="Choi G."/>
            <person name="Song H."/>
            <person name="Lee J."/>
            <person name="Lee S.C."/>
            <person name="Kwon J.K."/>
            <person name="Lee H.Y."/>
            <person name="Koo N."/>
            <person name="Hong Y."/>
            <person name="Kim R.W."/>
            <person name="Kang W.H."/>
            <person name="Huh J.H."/>
            <person name="Kang B.C."/>
            <person name="Yang T.J."/>
            <person name="Lee Y.H."/>
            <person name="Bennetzen J.L."/>
            <person name="Choi D."/>
        </authorList>
    </citation>
    <scope>NUCLEOTIDE SEQUENCE [LARGE SCALE GENOMIC DNA]</scope>
    <source>
        <strain evidence="12">cv. CM334</strain>
    </source>
</reference>
<evidence type="ECO:0000256" key="10">
    <source>
        <dbReference type="ARBA" id="ARBA00023136"/>
    </source>
</evidence>
<sequence length="581" mass="65586">MESPSKDAKKGIIFYIGCLDPQTTLILKESDSVPINQVHPLFSLSSYPDKVSLGSIKELMKFSREKDKLNDMVGNTAQSSFSQGESPSHIEESSFPTSKFGMQVIKEKMKVSKFRRPLKYGEAQVFRKRSTSLDTKNRRQSRLGSWTAISRKDNLRLTEVDLLARVRTKAIKDPGDGETRGSICLSKQVLLNNNKIVRGPHLREEASLSKTNDGLEVRLNSIGSNLTDNFVLTIAKDNRSEVSKRRGILTLRNQAQISKIHLSIHGIGGEGKRSREKGRIEGEDSILDLLLIVYPDTILIEGLNTIFPPLVNGSGKEFGVLIPLYKSVNSRFKNLEIRFIPEKGLVVLKKLLLKGSSLLLKVQDDISENMFSAVHLSCSEMVSQWEEAVSMEGTSCEVDIWPYLQRLTSDVISRTAFGSNYEEGRKIFELQKEQAEHVIEASRTLYIRGWRFLPTKQNRRMKEIDKEVQGLIRGIIDKRVKAMKAGEGNADDLLGILLESNFKEIEQHGSKDFGMTTREVIEECKLFYFAGQETTSVLLVWTMILLSRYPDCQVRAREEVLQVFGDGTLEFDGLNRLKTVS</sequence>
<dbReference type="Pfam" id="PF00067">
    <property type="entry name" value="p450"/>
    <property type="match status" value="1"/>
</dbReference>
<dbReference type="GO" id="GO:0004497">
    <property type="term" value="F:monooxygenase activity"/>
    <property type="evidence" value="ECO:0007669"/>
    <property type="project" value="UniProtKB-KW"/>
</dbReference>
<keyword evidence="10" id="KW-0472">Membrane</keyword>